<dbReference type="GeneID" id="101404269"/>
<keyword evidence="4" id="KW-0418">Kinase</keyword>
<dbReference type="PANTHER" id="PTHR46976">
    <property type="entry name" value="PROTEIN ARABIDILLO 1"/>
    <property type="match status" value="1"/>
</dbReference>
<dbReference type="Proteomes" id="UP000694910">
    <property type="component" value="Unplaced"/>
</dbReference>
<name>A0ABM1CBZ5_CERSS</name>
<evidence type="ECO:0000259" key="2">
    <source>
        <dbReference type="PROSITE" id="PS50181"/>
    </source>
</evidence>
<protein>
    <submittedName>
        <fullName evidence="4">S-phase kinase-associated protein 2 isoform X2</fullName>
    </submittedName>
</protein>
<evidence type="ECO:0000313" key="4">
    <source>
        <dbReference type="RefSeq" id="XP_014637076.1"/>
    </source>
</evidence>
<keyword evidence="3" id="KW-1185">Reference proteome</keyword>
<reference evidence="4" key="1">
    <citation type="submission" date="2025-08" db="UniProtKB">
        <authorList>
            <consortium name="RefSeq"/>
        </authorList>
    </citation>
    <scope>IDENTIFICATION</scope>
</reference>
<keyword evidence="1" id="KW-0833">Ubl conjugation pathway</keyword>
<gene>
    <name evidence="4" type="primary">LOC101404269</name>
</gene>
<dbReference type="Gene3D" id="3.80.10.10">
    <property type="entry name" value="Ribonuclease Inhibitor"/>
    <property type="match status" value="2"/>
</dbReference>
<sequence>MHAFKTPEPVDAMHRKHLQEIPDQSSNVTTSFTWGWDSSKTCELLSGMGVSALEKEEVDSENIPQELLSNLSHPQSPPRKRLKSKGNDKDFVIVRRPKLNRDNFPGVSWDSLPDELLLGIFSCLCLPELLKVSSVCKRWYYLAFDESLWQTLDLTGRNLHPDVIGRLLSRGVVAFRCPRSFIDQPLVEHFSPFRVQHVDLSNSVINVSTLHAILSQCSKLQNLSLEGLRLSDPIVELDELNLSWCYDFTEKHVQVAVAHVSETITQLNLSGYRKNLQRSDVSTLVGRCPNLVHLDLSDSVMLKNDCFPEFYQLSYLQHLSLSRCYDIIPETLLELGEIPTLKTLQVFGIVPDSTLQLLKETLPHLQINCSHFTTIARPTIGNKKNQEIWGIKCRLTLQKPSCL</sequence>
<dbReference type="InterPro" id="IPR001810">
    <property type="entry name" value="F-box_dom"/>
</dbReference>
<dbReference type="Pfam" id="PF12937">
    <property type="entry name" value="F-box-like"/>
    <property type="match status" value="1"/>
</dbReference>
<dbReference type="InterPro" id="IPR032675">
    <property type="entry name" value="LRR_dom_sf"/>
</dbReference>
<organism evidence="3 4">
    <name type="scientific">Ceratotherium simum simum</name>
    <name type="common">Southern white rhinoceros</name>
    <dbReference type="NCBI Taxonomy" id="73337"/>
    <lineage>
        <taxon>Eukaryota</taxon>
        <taxon>Metazoa</taxon>
        <taxon>Chordata</taxon>
        <taxon>Craniata</taxon>
        <taxon>Vertebrata</taxon>
        <taxon>Euteleostomi</taxon>
        <taxon>Mammalia</taxon>
        <taxon>Eutheria</taxon>
        <taxon>Laurasiatheria</taxon>
        <taxon>Perissodactyla</taxon>
        <taxon>Rhinocerotidae</taxon>
        <taxon>Ceratotherium</taxon>
    </lineage>
</organism>
<dbReference type="InterPro" id="IPR036047">
    <property type="entry name" value="F-box-like_dom_sf"/>
</dbReference>
<dbReference type="SUPFAM" id="SSF81383">
    <property type="entry name" value="F-box domain"/>
    <property type="match status" value="1"/>
</dbReference>
<accession>A0ABM1CBZ5</accession>
<keyword evidence="4" id="KW-0808">Transferase</keyword>
<dbReference type="PANTHER" id="PTHR46976:SF1">
    <property type="entry name" value="PROTEIN ARABIDILLO 1"/>
    <property type="match status" value="1"/>
</dbReference>
<dbReference type="PROSITE" id="PS50181">
    <property type="entry name" value="FBOX"/>
    <property type="match status" value="1"/>
</dbReference>
<dbReference type="SMART" id="SM00256">
    <property type="entry name" value="FBOX"/>
    <property type="match status" value="1"/>
</dbReference>
<dbReference type="GO" id="GO:0016301">
    <property type="term" value="F:kinase activity"/>
    <property type="evidence" value="ECO:0007669"/>
    <property type="project" value="UniProtKB-KW"/>
</dbReference>
<evidence type="ECO:0000313" key="3">
    <source>
        <dbReference type="Proteomes" id="UP000694910"/>
    </source>
</evidence>
<dbReference type="RefSeq" id="XP_014637076.1">
    <property type="nucleotide sequence ID" value="XM_014781590.1"/>
</dbReference>
<dbReference type="SUPFAM" id="SSF52047">
    <property type="entry name" value="RNI-like"/>
    <property type="match status" value="1"/>
</dbReference>
<proteinExistence type="predicted"/>
<dbReference type="CDD" id="cd22114">
    <property type="entry name" value="F-box_FBXL1"/>
    <property type="match status" value="1"/>
</dbReference>
<feature type="domain" description="F-box" evidence="2">
    <location>
        <begin position="106"/>
        <end position="152"/>
    </location>
</feature>
<evidence type="ECO:0000256" key="1">
    <source>
        <dbReference type="ARBA" id="ARBA00022786"/>
    </source>
</evidence>